<comment type="caution">
    <text evidence="2">The sequence shown here is derived from an EMBL/GenBank/DDBJ whole genome shotgun (WGS) entry which is preliminary data.</text>
</comment>
<name>A0A7I9VT88_9BACT</name>
<keyword evidence="3" id="KW-1185">Reference proteome</keyword>
<gene>
    <name evidence="2" type="ORF">AMYX_41890</name>
</gene>
<sequence length="86" mass="9759">MARAGADFSLRAEELRFLTGPLLLEAGAVQSETEAPRDPPSRVLRSLPPKRERPGPEGPRRRGSGYFRMPSWSMSVLYRFWSTVLR</sequence>
<dbReference type="AlphaFoldDB" id="A0A7I9VT88"/>
<evidence type="ECO:0000256" key="1">
    <source>
        <dbReference type="SAM" id="MobiDB-lite"/>
    </source>
</evidence>
<feature type="compositionally biased region" description="Basic and acidic residues" evidence="1">
    <location>
        <begin position="49"/>
        <end position="60"/>
    </location>
</feature>
<accession>A0A7I9VT88</accession>
<organism evidence="2 3">
    <name type="scientific">Anaeromyxobacter diazotrophicus</name>
    <dbReference type="NCBI Taxonomy" id="2590199"/>
    <lineage>
        <taxon>Bacteria</taxon>
        <taxon>Pseudomonadati</taxon>
        <taxon>Myxococcota</taxon>
        <taxon>Myxococcia</taxon>
        <taxon>Myxococcales</taxon>
        <taxon>Cystobacterineae</taxon>
        <taxon>Anaeromyxobacteraceae</taxon>
        <taxon>Anaeromyxobacter</taxon>
    </lineage>
</organism>
<dbReference type="EMBL" id="BJTG01000014">
    <property type="protein sequence ID" value="GEJ59448.1"/>
    <property type="molecule type" value="Genomic_DNA"/>
</dbReference>
<evidence type="ECO:0000313" key="2">
    <source>
        <dbReference type="EMBL" id="GEJ59448.1"/>
    </source>
</evidence>
<feature type="region of interest" description="Disordered" evidence="1">
    <location>
        <begin position="29"/>
        <end position="65"/>
    </location>
</feature>
<reference evidence="3" key="1">
    <citation type="journal article" date="2020" name="Appl. Environ. Microbiol.">
        <title>Diazotrophic Anaeromyxobacter Isolates from Soils.</title>
        <authorList>
            <person name="Masuda Y."/>
            <person name="Yamanaka H."/>
            <person name="Xu Z.X."/>
            <person name="Shiratori Y."/>
            <person name="Aono T."/>
            <person name="Amachi S."/>
            <person name="Senoo K."/>
            <person name="Itoh H."/>
        </authorList>
    </citation>
    <scope>NUCLEOTIDE SEQUENCE [LARGE SCALE GENOMIC DNA]</scope>
    <source>
        <strain evidence="3">R267</strain>
    </source>
</reference>
<evidence type="ECO:0000313" key="3">
    <source>
        <dbReference type="Proteomes" id="UP000503640"/>
    </source>
</evidence>
<proteinExistence type="predicted"/>
<protein>
    <submittedName>
        <fullName evidence="2">Uncharacterized protein</fullName>
    </submittedName>
</protein>
<dbReference type="Proteomes" id="UP000503640">
    <property type="component" value="Unassembled WGS sequence"/>
</dbReference>